<dbReference type="Proteomes" id="UP001152888">
    <property type="component" value="Unassembled WGS sequence"/>
</dbReference>
<dbReference type="InterPro" id="IPR009003">
    <property type="entry name" value="Peptidase_S1_PA"/>
</dbReference>
<keyword evidence="3" id="KW-1185">Reference proteome</keyword>
<proteinExistence type="predicted"/>
<evidence type="ECO:0000259" key="1">
    <source>
        <dbReference type="Pfam" id="PF00089"/>
    </source>
</evidence>
<feature type="domain" description="Peptidase S1" evidence="1">
    <location>
        <begin position="63"/>
        <end position="91"/>
    </location>
</feature>
<comment type="caution">
    <text evidence="2">The sequence shown here is derived from an EMBL/GenBank/DDBJ whole genome shotgun (WGS) entry which is preliminary data.</text>
</comment>
<accession>A0A9P0LL35</accession>
<dbReference type="AlphaFoldDB" id="A0A9P0LL35"/>
<dbReference type="GO" id="GO:0004252">
    <property type="term" value="F:serine-type endopeptidase activity"/>
    <property type="evidence" value="ECO:0007669"/>
    <property type="project" value="InterPro"/>
</dbReference>
<protein>
    <recommendedName>
        <fullName evidence="1">Peptidase S1 domain-containing protein</fullName>
    </recommendedName>
</protein>
<gene>
    <name evidence="2" type="ORF">ACAOBT_LOCUS25773</name>
</gene>
<dbReference type="SUPFAM" id="SSF50494">
    <property type="entry name" value="Trypsin-like serine proteases"/>
    <property type="match status" value="1"/>
</dbReference>
<dbReference type="InterPro" id="IPR043504">
    <property type="entry name" value="Peptidase_S1_PA_chymotrypsin"/>
</dbReference>
<evidence type="ECO:0000313" key="2">
    <source>
        <dbReference type="EMBL" id="CAH2000755.1"/>
    </source>
</evidence>
<reference evidence="2" key="1">
    <citation type="submission" date="2022-03" db="EMBL/GenBank/DDBJ databases">
        <authorList>
            <person name="Sayadi A."/>
        </authorList>
    </citation>
    <scope>NUCLEOTIDE SEQUENCE</scope>
</reference>
<evidence type="ECO:0000313" key="3">
    <source>
        <dbReference type="Proteomes" id="UP001152888"/>
    </source>
</evidence>
<organism evidence="2 3">
    <name type="scientific">Acanthoscelides obtectus</name>
    <name type="common">Bean weevil</name>
    <name type="synonym">Bruchus obtectus</name>
    <dbReference type="NCBI Taxonomy" id="200917"/>
    <lineage>
        <taxon>Eukaryota</taxon>
        <taxon>Metazoa</taxon>
        <taxon>Ecdysozoa</taxon>
        <taxon>Arthropoda</taxon>
        <taxon>Hexapoda</taxon>
        <taxon>Insecta</taxon>
        <taxon>Pterygota</taxon>
        <taxon>Neoptera</taxon>
        <taxon>Endopterygota</taxon>
        <taxon>Coleoptera</taxon>
        <taxon>Polyphaga</taxon>
        <taxon>Cucujiformia</taxon>
        <taxon>Chrysomeloidea</taxon>
        <taxon>Chrysomelidae</taxon>
        <taxon>Bruchinae</taxon>
        <taxon>Bruchini</taxon>
        <taxon>Acanthoscelides</taxon>
    </lineage>
</organism>
<dbReference type="OrthoDB" id="546450at2759"/>
<dbReference type="GO" id="GO:0006508">
    <property type="term" value="P:proteolysis"/>
    <property type="evidence" value="ECO:0007669"/>
    <property type="project" value="InterPro"/>
</dbReference>
<dbReference type="EMBL" id="CAKOFQ010007421">
    <property type="protein sequence ID" value="CAH2000755.1"/>
    <property type="molecule type" value="Genomic_DNA"/>
</dbReference>
<sequence length="102" mass="11676">MTLALKNDCPYLTTIFRWYREFQRGNFTLEDAEREGRPRTSVTEENITAVRTMLVEGESDIPTGIVSWGVGCGRPGYPGVYTRVAKYLNWLKFNLDESCLCT</sequence>
<dbReference type="Pfam" id="PF00089">
    <property type="entry name" value="Trypsin"/>
    <property type="match status" value="1"/>
</dbReference>
<dbReference type="Gene3D" id="2.40.10.10">
    <property type="entry name" value="Trypsin-like serine proteases"/>
    <property type="match status" value="1"/>
</dbReference>
<dbReference type="InterPro" id="IPR001254">
    <property type="entry name" value="Trypsin_dom"/>
</dbReference>
<name>A0A9P0LL35_ACAOB</name>